<reference evidence="2 3" key="1">
    <citation type="submission" date="2019-07" db="EMBL/GenBank/DDBJ databases">
        <title>antibiotic susceptibility of plant-derived lactic acid bacteria.</title>
        <authorList>
            <person name="Sugiyama M."/>
            <person name="Noda M."/>
        </authorList>
    </citation>
    <scope>NUCLEOTIDE SEQUENCE [LARGE SCALE GENOMIC DNA]</scope>
    <source>
        <strain evidence="2 3">15-1A</strain>
    </source>
</reference>
<sequence length="53" mass="6137">MQNNLFTHILFLIGFIGLTYECYSQDESGETYVKVLLFILAIGVIYSYLRNVL</sequence>
<keyword evidence="1" id="KW-0812">Transmembrane</keyword>
<evidence type="ECO:0000256" key="1">
    <source>
        <dbReference type="SAM" id="Phobius"/>
    </source>
</evidence>
<feature type="transmembrane region" description="Helical" evidence="1">
    <location>
        <begin position="6"/>
        <end position="24"/>
    </location>
</feature>
<protein>
    <submittedName>
        <fullName evidence="2">PTS system mannose/fructose/sorbose family IID component</fullName>
    </submittedName>
</protein>
<dbReference type="EMBL" id="AP019810">
    <property type="protein sequence ID" value="BBM13537.1"/>
    <property type="molecule type" value="Genomic_DNA"/>
</dbReference>
<feature type="transmembrane region" description="Helical" evidence="1">
    <location>
        <begin position="31"/>
        <end position="49"/>
    </location>
</feature>
<keyword evidence="1" id="KW-1133">Transmembrane helix</keyword>
<organism evidence="2 3">
    <name type="scientific">Enterococcus mundtii</name>
    <dbReference type="NCBI Taxonomy" id="53346"/>
    <lineage>
        <taxon>Bacteria</taxon>
        <taxon>Bacillati</taxon>
        <taxon>Bacillota</taxon>
        <taxon>Bacilli</taxon>
        <taxon>Lactobacillales</taxon>
        <taxon>Enterococcaceae</taxon>
        <taxon>Enterococcus</taxon>
    </lineage>
</organism>
<dbReference type="Proteomes" id="UP000509460">
    <property type="component" value="Chromosome"/>
</dbReference>
<evidence type="ECO:0000313" key="2">
    <source>
        <dbReference type="EMBL" id="BBM13537.1"/>
    </source>
</evidence>
<accession>A0AAI8WCK9</accession>
<proteinExistence type="predicted"/>
<gene>
    <name evidence="2" type="ORF">EM151A_0295</name>
</gene>
<keyword evidence="1" id="KW-0472">Membrane</keyword>
<evidence type="ECO:0000313" key="3">
    <source>
        <dbReference type="Proteomes" id="UP000509460"/>
    </source>
</evidence>
<name>A0AAI8WCK9_ENTMU</name>
<dbReference type="AlphaFoldDB" id="A0AAI8WCK9"/>